<evidence type="ECO:0000256" key="4">
    <source>
        <dbReference type="ARBA" id="ARBA00022692"/>
    </source>
</evidence>
<dbReference type="EMBL" id="CP013070">
    <property type="protein sequence ID" value="APL96059.1"/>
    <property type="molecule type" value="Genomic_DNA"/>
</dbReference>
<gene>
    <name evidence="13" type="ORF">SIDU_16920</name>
</gene>
<keyword evidence="4 8" id="KW-0812">Transmembrane</keyword>
<dbReference type="PROSITE" id="PS52016">
    <property type="entry name" value="TONB_DEPENDENT_REC_3"/>
    <property type="match status" value="1"/>
</dbReference>
<evidence type="ECO:0000256" key="9">
    <source>
        <dbReference type="RuleBase" id="RU003357"/>
    </source>
</evidence>
<evidence type="ECO:0000256" key="3">
    <source>
        <dbReference type="ARBA" id="ARBA00022452"/>
    </source>
</evidence>
<evidence type="ECO:0000256" key="5">
    <source>
        <dbReference type="ARBA" id="ARBA00023077"/>
    </source>
</evidence>
<dbReference type="AlphaFoldDB" id="A0A1L5BT51"/>
<dbReference type="InterPro" id="IPR000531">
    <property type="entry name" value="Beta-barrel_TonB"/>
</dbReference>
<keyword evidence="3 8" id="KW-1134">Transmembrane beta strand</keyword>
<evidence type="ECO:0000259" key="12">
    <source>
        <dbReference type="Pfam" id="PF07715"/>
    </source>
</evidence>
<dbReference type="RefSeq" id="WP_007682883.1">
    <property type="nucleotide sequence ID" value="NZ_CP013070.1"/>
</dbReference>
<feature type="signal peptide" evidence="10">
    <location>
        <begin position="1"/>
        <end position="27"/>
    </location>
</feature>
<comment type="similarity">
    <text evidence="8 9">Belongs to the TonB-dependent receptor family.</text>
</comment>
<keyword evidence="13" id="KW-0675">Receptor</keyword>
<name>A0A1L5BT51_SPHIB</name>
<comment type="subcellular location">
    <subcellularLocation>
        <location evidence="1 8">Cell outer membrane</location>
        <topology evidence="1 8">Multi-pass membrane protein</topology>
    </subcellularLocation>
</comment>
<accession>A0A1L5BT51</accession>
<evidence type="ECO:0000256" key="7">
    <source>
        <dbReference type="ARBA" id="ARBA00023237"/>
    </source>
</evidence>
<evidence type="ECO:0000313" key="13">
    <source>
        <dbReference type="EMBL" id="APL96059.1"/>
    </source>
</evidence>
<evidence type="ECO:0000256" key="1">
    <source>
        <dbReference type="ARBA" id="ARBA00004571"/>
    </source>
</evidence>
<dbReference type="GO" id="GO:0009279">
    <property type="term" value="C:cell outer membrane"/>
    <property type="evidence" value="ECO:0007669"/>
    <property type="project" value="UniProtKB-SubCell"/>
</dbReference>
<keyword evidence="10" id="KW-0732">Signal</keyword>
<evidence type="ECO:0000259" key="11">
    <source>
        <dbReference type="Pfam" id="PF00593"/>
    </source>
</evidence>
<protein>
    <submittedName>
        <fullName evidence="13">TonB-dependent receptor</fullName>
    </submittedName>
</protein>
<organism evidence="13 14">
    <name type="scientific">Sphingobium indicum (strain DSM 16412 / CCM 7286 / MTCC 6364 / B90A)</name>
    <dbReference type="NCBI Taxonomy" id="861109"/>
    <lineage>
        <taxon>Bacteria</taxon>
        <taxon>Pseudomonadati</taxon>
        <taxon>Pseudomonadota</taxon>
        <taxon>Alphaproteobacteria</taxon>
        <taxon>Sphingomonadales</taxon>
        <taxon>Sphingomonadaceae</taxon>
        <taxon>Sphingobium</taxon>
    </lineage>
</organism>
<keyword evidence="5 9" id="KW-0798">TonB box</keyword>
<dbReference type="Proteomes" id="UP000004550">
    <property type="component" value="Chromosome"/>
</dbReference>
<dbReference type="InterPro" id="IPR037066">
    <property type="entry name" value="Plug_dom_sf"/>
</dbReference>
<dbReference type="InterPro" id="IPR039426">
    <property type="entry name" value="TonB-dep_rcpt-like"/>
</dbReference>
<feature type="chain" id="PRO_5009860279" evidence="10">
    <location>
        <begin position="28"/>
        <end position="962"/>
    </location>
</feature>
<dbReference type="Gene3D" id="2.40.170.20">
    <property type="entry name" value="TonB-dependent receptor, beta-barrel domain"/>
    <property type="match status" value="1"/>
</dbReference>
<dbReference type="Gene3D" id="2.170.130.10">
    <property type="entry name" value="TonB-dependent receptor, plug domain"/>
    <property type="match status" value="1"/>
</dbReference>
<dbReference type="InterPro" id="IPR036942">
    <property type="entry name" value="Beta-barrel_TonB_sf"/>
</dbReference>
<dbReference type="SUPFAM" id="SSF56935">
    <property type="entry name" value="Porins"/>
    <property type="match status" value="1"/>
</dbReference>
<dbReference type="PANTHER" id="PTHR47234">
    <property type="match status" value="1"/>
</dbReference>
<evidence type="ECO:0000313" key="14">
    <source>
        <dbReference type="Proteomes" id="UP000004550"/>
    </source>
</evidence>
<feature type="domain" description="TonB-dependent receptor-like beta-barrel" evidence="11">
    <location>
        <begin position="461"/>
        <end position="922"/>
    </location>
</feature>
<evidence type="ECO:0000256" key="8">
    <source>
        <dbReference type="PROSITE-ProRule" id="PRU01360"/>
    </source>
</evidence>
<dbReference type="Pfam" id="PF07715">
    <property type="entry name" value="Plug"/>
    <property type="match status" value="1"/>
</dbReference>
<keyword evidence="7 8" id="KW-0998">Cell outer membrane</keyword>
<dbReference type="Pfam" id="PF00593">
    <property type="entry name" value="TonB_dep_Rec_b-barrel"/>
    <property type="match status" value="1"/>
</dbReference>
<keyword evidence="6 8" id="KW-0472">Membrane</keyword>
<proteinExistence type="inferred from homology"/>
<sequence>MMTRFKIGRVALLSGCAFAGIIVPAHAQTAATATAEAQSAEDAGAPSAQDIIVTGTRVVRDGYNQPTPVTVAPTTELEKATPTNLADAINKLPQFANSVSPQSNSQLQGNSGEHGNLLNLRGVGPTRALILLDGIRVPPTTFRGAVDVNTIPQLLIQRVDVVTGGASAVYGSDAVSGAVNFVLDKKFTGVKGVAQRGVSTRGDLGNYRIGIAGGMSFAGDRGHVLASVERFHSDGIKRSARIYGDDAYAAVGSVPGSTAAPGREANPFIFLPNLRFTTNDYNNGIITASTVPALVNTIFLPGGAVRPIQRGTPTGTPGTNVGGDGLYIPGFNQLIAPLTTTQGFGRLAYDLTDGLTAHVQGSYSRSVTSYDTQAQSVLGFRFFSGNAFLDPAVQAQMGPNDNFTVFRFIAEQGPIPTREATNAYLINGGLEWNLGGWNITADYTHGKSVTKFAQTQVEIPKLAAALDAVRGPNGSIVCRVTLTNPGLYPGCTPLNVFGAGTPSAADLQTVLGVSRYRAMNSTDDFVLSARGDVFELPAGPVTVAIGGQYRKQKLDLTSNSDPAVPIDFTGLRGIPANRMTRFNNTNVGSAFGKLNVKEVFAEAQVPIFKGQPLAEELSLNGAFRLTDYSTSGSVKTWKVGAVYKPIEDVMFRVTRSRDIRAPSLFELFAGVQTAPVNFNDPHTGQPGSIRQFSGGNPNLDPETGDTFAAGVVLSPSFLPGFDVSVDYYDLKIKGAIATQGLNDVVNECETSNGTSPTCALIERPLPFSDRSPANYPISVSLITQNISFLRTSGLDITMSYRTKLGDGELALRAFANYLDRYKSQTNSIAPVIDYAGHGVNSQTGYAYPKFRGTLSANYTNGGLTLFVQESMIGKVTIGNLKNDPTSFYAVPAIKPVFYTDATASYKFDVRGEPELFVTATNLFDRKPPLVAAAAAPGLLYPTLFTLYNVAGRTLTAGVRFKF</sequence>
<dbReference type="InterPro" id="IPR012910">
    <property type="entry name" value="Plug_dom"/>
</dbReference>
<evidence type="ECO:0000256" key="2">
    <source>
        <dbReference type="ARBA" id="ARBA00022448"/>
    </source>
</evidence>
<dbReference type="KEGG" id="sinb:SIDU_16920"/>
<reference evidence="13 14" key="1">
    <citation type="journal article" date="2012" name="J. Bacteriol.">
        <title>Genome sequence of Sphingobium indicum B90A, a hexachlorocyclohexane-degrading bacterium.</title>
        <authorList>
            <person name="Anand S."/>
            <person name="Sangwan N."/>
            <person name="Lata P."/>
            <person name="Kaur J."/>
            <person name="Dua A."/>
            <person name="Singh A.K."/>
            <person name="Verma M."/>
            <person name="Kaur J."/>
            <person name="Khurana J.P."/>
            <person name="Khurana P."/>
            <person name="Mathur S."/>
            <person name="Lal R."/>
        </authorList>
    </citation>
    <scope>NUCLEOTIDE SEQUENCE [LARGE SCALE GENOMIC DNA]</scope>
    <source>
        <strain evidence="14">DSM 16412 / CCM 7286 / MTCC 6364 / B90A</strain>
    </source>
</reference>
<keyword evidence="2 8" id="KW-0813">Transport</keyword>
<feature type="domain" description="TonB-dependent receptor plug" evidence="12">
    <location>
        <begin position="64"/>
        <end position="178"/>
    </location>
</feature>
<dbReference type="PANTHER" id="PTHR47234:SF3">
    <property type="entry name" value="SECRETIN_TONB SHORT N-TERMINAL DOMAIN-CONTAINING PROTEIN"/>
    <property type="match status" value="1"/>
</dbReference>
<evidence type="ECO:0000256" key="10">
    <source>
        <dbReference type="SAM" id="SignalP"/>
    </source>
</evidence>
<evidence type="ECO:0000256" key="6">
    <source>
        <dbReference type="ARBA" id="ARBA00023136"/>
    </source>
</evidence>